<dbReference type="Proteomes" id="UP000006365">
    <property type="component" value="Chromosome"/>
</dbReference>
<keyword evidence="2" id="KW-1185">Reference proteome</keyword>
<dbReference type="EMBL" id="CP002364">
    <property type="protein sequence ID" value="ADW18757.1"/>
    <property type="molecule type" value="Genomic_DNA"/>
</dbReference>
<dbReference type="AlphaFoldDB" id="A0A7U4DQ53"/>
<accession>A0A7U4DQ53</accession>
<dbReference type="RefSeq" id="WP_015725283.1">
    <property type="nucleotide sequence ID" value="NC_014972.1"/>
</dbReference>
<gene>
    <name evidence="1" type="ordered locus">Despr_2621</name>
</gene>
<organism evidence="1 2">
    <name type="scientific">Desulfobulbus propionicus (strain ATCC 33891 / DSM 2032 / VKM B-1956 / 1pr3)</name>
    <dbReference type="NCBI Taxonomy" id="577650"/>
    <lineage>
        <taxon>Bacteria</taxon>
        <taxon>Pseudomonadati</taxon>
        <taxon>Thermodesulfobacteriota</taxon>
        <taxon>Desulfobulbia</taxon>
        <taxon>Desulfobulbales</taxon>
        <taxon>Desulfobulbaceae</taxon>
        <taxon>Desulfobulbus</taxon>
    </lineage>
</organism>
<dbReference type="KEGG" id="dpr:Despr_2621"/>
<reference evidence="1 2" key="1">
    <citation type="journal article" date="2011" name="Stand. Genomic Sci.">
        <title>Complete genome sequence of Desulfobulbus propionicus type strain (1pr3).</title>
        <authorList>
            <person name="Pagani I."/>
            <person name="Lapidus A."/>
            <person name="Nolan M."/>
            <person name="Lucas S."/>
            <person name="Hammon N."/>
            <person name="Deshpande S."/>
            <person name="Cheng J.F."/>
            <person name="Chertkov O."/>
            <person name="Davenport K."/>
            <person name="Tapia R."/>
            <person name="Han C."/>
            <person name="Goodwin L."/>
            <person name="Pitluck S."/>
            <person name="Liolios K."/>
            <person name="Mavromatis K."/>
            <person name="Ivanova N."/>
            <person name="Mikhailova N."/>
            <person name="Pati A."/>
            <person name="Chen A."/>
            <person name="Palaniappan K."/>
            <person name="Land M."/>
            <person name="Hauser L."/>
            <person name="Chang Y.J."/>
            <person name="Jeffries C.D."/>
            <person name="Detter J.C."/>
            <person name="Brambilla E."/>
            <person name="Kannan K.P."/>
            <person name="Djao O.D."/>
            <person name="Rohde M."/>
            <person name="Pukall R."/>
            <person name="Spring S."/>
            <person name="Goker M."/>
            <person name="Sikorski J."/>
            <person name="Woyke T."/>
            <person name="Bristow J."/>
            <person name="Eisen J.A."/>
            <person name="Markowitz V."/>
            <person name="Hugenholtz P."/>
            <person name="Kyrpides N.C."/>
            <person name="Klenk H.P."/>
        </authorList>
    </citation>
    <scope>NUCLEOTIDE SEQUENCE [LARGE SCALE GENOMIC DNA]</scope>
    <source>
        <strain evidence="2">ATCC 33891 / DSM 2032 / 1pr3</strain>
    </source>
</reference>
<sequence>MKKVHVPTGEPAGRIVCPQCGNNKNFVEIAENVLVTTHYLQNGDGSFTPQENTTEIYGDVKFICGKCGQDMTRFHAHFLEMSF</sequence>
<evidence type="ECO:0000313" key="1">
    <source>
        <dbReference type="EMBL" id="ADW18757.1"/>
    </source>
</evidence>
<protein>
    <submittedName>
        <fullName evidence="1">Uncharacterized protein</fullName>
    </submittedName>
</protein>
<name>A0A7U4DQ53_DESPD</name>
<evidence type="ECO:0000313" key="2">
    <source>
        <dbReference type="Proteomes" id="UP000006365"/>
    </source>
</evidence>
<proteinExistence type="predicted"/>